<organism evidence="2 3">
    <name type="scientific">Sphingomonas panacis</name>
    <dbReference type="NCBI Taxonomy" id="1560345"/>
    <lineage>
        <taxon>Bacteria</taxon>
        <taxon>Pseudomonadati</taxon>
        <taxon>Pseudomonadota</taxon>
        <taxon>Alphaproteobacteria</taxon>
        <taxon>Sphingomonadales</taxon>
        <taxon>Sphingomonadaceae</taxon>
        <taxon>Sphingomonas</taxon>
    </lineage>
</organism>
<reference evidence="2 3" key="1">
    <citation type="submission" date="2016-01" db="EMBL/GenBank/DDBJ databases">
        <title>Complete genome and mega plasmid sequence of Sphingomonas panacis DCY99 elicits systemic resistance in rice to Xanthomonas oryzae.</title>
        <authorList>
            <person name="Kim Y.J."/>
            <person name="Yang D.C."/>
            <person name="Sing P."/>
        </authorList>
    </citation>
    <scope>NUCLEOTIDE SEQUENCE [LARGE SCALE GENOMIC DNA]</scope>
    <source>
        <strain evidence="2 3">DCY99</strain>
    </source>
</reference>
<dbReference type="Pfam" id="PF05069">
    <property type="entry name" value="Phage_tail_S"/>
    <property type="match status" value="2"/>
</dbReference>
<name>A0A1B3ZGM5_9SPHN</name>
<evidence type="ECO:0000256" key="1">
    <source>
        <dbReference type="SAM" id="MobiDB-lite"/>
    </source>
</evidence>
<proteinExistence type="predicted"/>
<dbReference type="STRING" id="1560345.AWL63_06170"/>
<dbReference type="KEGG" id="span:AWL63_06170"/>
<evidence type="ECO:0000313" key="3">
    <source>
        <dbReference type="Proteomes" id="UP000094256"/>
    </source>
</evidence>
<dbReference type="Proteomes" id="UP000094256">
    <property type="component" value="Chromosome"/>
</dbReference>
<dbReference type="EMBL" id="CP014168">
    <property type="protein sequence ID" value="AOH86567.1"/>
    <property type="molecule type" value="Genomic_DNA"/>
</dbReference>
<evidence type="ECO:0000313" key="2">
    <source>
        <dbReference type="EMBL" id="AOH86567.1"/>
    </source>
</evidence>
<feature type="region of interest" description="Disordered" evidence="1">
    <location>
        <begin position="28"/>
        <end position="60"/>
    </location>
</feature>
<dbReference type="InterPro" id="IPR006522">
    <property type="entry name" value="Phage_virion_morphogenesis"/>
</dbReference>
<dbReference type="AlphaFoldDB" id="A0A1B3ZGM5"/>
<accession>A0A1B3ZGM5</accession>
<protein>
    <submittedName>
        <fullName evidence="2">Phage morphogenesis protein</fullName>
    </submittedName>
</protein>
<keyword evidence="3" id="KW-1185">Reference proteome</keyword>
<gene>
    <name evidence="2" type="ORF">AWL63_06170</name>
</gene>
<dbReference type="NCBIfam" id="TIGR01635">
    <property type="entry name" value="tail_comp_S"/>
    <property type="match status" value="1"/>
</dbReference>
<feature type="compositionally biased region" description="Polar residues" evidence="1">
    <location>
        <begin position="28"/>
        <end position="40"/>
    </location>
</feature>
<sequence>MAGALLRSIASGERRKLLRKIARDIQKSQSARIGRQQTPDGSAFAARRPKRDPRPGNHTAKFLYPKGAASPRLVLMKSWVHEGPLLTGFDIEAGGIRSFFWDKIDRWVPVAPDEQNKGAGKFRRQGRIRQKAMFRKLRNGRNLRAGSTDREAWVGFTGRAAEIARVHQDGLNDRPAARARPVRYARRVLLGLTAAERGAVLDLLLAHVAGAAT</sequence>